<reference evidence="12 13" key="1">
    <citation type="submission" date="2017-12" db="EMBL/GenBank/DDBJ databases">
        <title>Phylogenetic diversity of female urinary microbiome.</title>
        <authorList>
            <person name="Thomas-White K."/>
            <person name="Wolfe A.J."/>
        </authorList>
    </citation>
    <scope>NUCLEOTIDE SEQUENCE [LARGE SCALE GENOMIC DNA]</scope>
    <source>
        <strain evidence="12 13">UMB1298</strain>
    </source>
</reference>
<evidence type="ECO:0000256" key="1">
    <source>
        <dbReference type="ARBA" id="ARBA00001286"/>
    </source>
</evidence>
<evidence type="ECO:0000256" key="4">
    <source>
        <dbReference type="ARBA" id="ARBA00022603"/>
    </source>
</evidence>
<evidence type="ECO:0000256" key="2">
    <source>
        <dbReference type="ARBA" id="ARBA00008711"/>
    </source>
</evidence>
<dbReference type="InterPro" id="IPR001497">
    <property type="entry name" value="MethylDNA_cys_MeTrfase_AS"/>
</dbReference>
<dbReference type="PROSITE" id="PS00374">
    <property type="entry name" value="MGMT"/>
    <property type="match status" value="1"/>
</dbReference>
<dbReference type="OrthoDB" id="9802228at2"/>
<proteinExistence type="inferred from homology"/>
<dbReference type="PANTHER" id="PTHR10815">
    <property type="entry name" value="METHYLATED-DNA--PROTEIN-CYSTEINE METHYLTRANSFERASE"/>
    <property type="match status" value="1"/>
</dbReference>
<dbReference type="InterPro" id="IPR014048">
    <property type="entry name" value="MethylDNA_cys_MeTrfase_DNA-bd"/>
</dbReference>
<dbReference type="InterPro" id="IPR036631">
    <property type="entry name" value="MGMT_N_sf"/>
</dbReference>
<evidence type="ECO:0000313" key="13">
    <source>
        <dbReference type="Proteomes" id="UP000234206"/>
    </source>
</evidence>
<dbReference type="GO" id="GO:0003908">
    <property type="term" value="F:methylated-DNA-[protein]-cysteine S-methyltransferase activity"/>
    <property type="evidence" value="ECO:0007669"/>
    <property type="project" value="UniProtKB-UniRule"/>
</dbReference>
<dbReference type="RefSeq" id="WP_101849274.1">
    <property type="nucleotide sequence ID" value="NZ_PKIZ01000005.1"/>
</dbReference>
<dbReference type="PANTHER" id="PTHR10815:SF5">
    <property type="entry name" value="METHYLATED-DNA--PROTEIN-CYSTEINE METHYLTRANSFERASE"/>
    <property type="match status" value="1"/>
</dbReference>
<dbReference type="InterPro" id="IPR023546">
    <property type="entry name" value="MGMT"/>
</dbReference>
<dbReference type="HAMAP" id="MF_00772">
    <property type="entry name" value="OGT"/>
    <property type="match status" value="1"/>
</dbReference>
<protein>
    <recommendedName>
        <fullName evidence="9">Methylated-DNA--protein-cysteine methyltransferase</fullName>
        <ecNumber evidence="9">2.1.1.63</ecNumber>
    </recommendedName>
    <alternativeName>
        <fullName evidence="9">6-O-methylguanine-DNA methyltransferase</fullName>
        <shortName evidence="9">MGMT</shortName>
    </alternativeName>
    <alternativeName>
        <fullName evidence="9">O-6-methylguanine-DNA-alkyltransferase</fullName>
    </alternativeName>
</protein>
<dbReference type="Gene3D" id="1.10.10.10">
    <property type="entry name" value="Winged helix-like DNA-binding domain superfamily/Winged helix DNA-binding domain"/>
    <property type="match status" value="1"/>
</dbReference>
<keyword evidence="6 9" id="KW-0227">DNA damage</keyword>
<evidence type="ECO:0000259" key="11">
    <source>
        <dbReference type="Pfam" id="PF02870"/>
    </source>
</evidence>
<dbReference type="EMBL" id="PKIZ01000005">
    <property type="protein sequence ID" value="PKZ42163.1"/>
    <property type="molecule type" value="Genomic_DNA"/>
</dbReference>
<dbReference type="Proteomes" id="UP000234206">
    <property type="component" value="Unassembled WGS sequence"/>
</dbReference>
<keyword evidence="7 9" id="KW-0234">DNA repair</keyword>
<sequence length="173" mass="19162">MTPRVLCEPVAEADRVHRVVPVPMGEVTLVGDGHRLEGLYWPDHTPAPDRERFGPRDDEAFPEAVRQLGEYFDGTRRTFDLDLAPRGTDFQRLVWDELARSPFGQVRTYGEVAEAIGRPMAVRAVGAANSRNPLSIVVPCHRVVSASGQAHGYAGTVENKQWLLRHEGVDLPG</sequence>
<name>A0A2I1PBZ8_9MICO</name>
<dbReference type="InterPro" id="IPR036217">
    <property type="entry name" value="MethylDNA_cys_MeTrfase_DNAb"/>
</dbReference>
<dbReference type="InterPro" id="IPR036388">
    <property type="entry name" value="WH-like_DNA-bd_sf"/>
</dbReference>
<dbReference type="InterPro" id="IPR008332">
    <property type="entry name" value="MethylG_MeTrfase_N"/>
</dbReference>
<keyword evidence="13" id="KW-1185">Reference proteome</keyword>
<gene>
    <name evidence="12" type="ORF">CYJ76_03695</name>
</gene>
<evidence type="ECO:0000256" key="7">
    <source>
        <dbReference type="ARBA" id="ARBA00023204"/>
    </source>
</evidence>
<comment type="miscellaneous">
    <text evidence="9">This enzyme catalyzes only one turnover and therefore is not strictly catalytic. According to one definition, an enzyme is a biocatalyst that acts repeatedly and over many reaction cycles.</text>
</comment>
<dbReference type="EC" id="2.1.1.63" evidence="9"/>
<dbReference type="FunFam" id="1.10.10.10:FF:000214">
    <property type="entry name" value="Methylated-DNA--protein-cysteine methyltransferase"/>
    <property type="match status" value="1"/>
</dbReference>
<keyword evidence="3 9" id="KW-0963">Cytoplasm</keyword>
<keyword evidence="4 9" id="KW-0489">Methyltransferase</keyword>
<dbReference type="NCBIfam" id="TIGR00589">
    <property type="entry name" value="ogt"/>
    <property type="match status" value="1"/>
</dbReference>
<dbReference type="CDD" id="cd06445">
    <property type="entry name" value="ATase"/>
    <property type="match status" value="1"/>
</dbReference>
<evidence type="ECO:0000256" key="8">
    <source>
        <dbReference type="ARBA" id="ARBA00049348"/>
    </source>
</evidence>
<comment type="caution">
    <text evidence="12">The sequence shown here is derived from an EMBL/GenBank/DDBJ whole genome shotgun (WGS) entry which is preliminary data.</text>
</comment>
<dbReference type="GO" id="GO:0032259">
    <property type="term" value="P:methylation"/>
    <property type="evidence" value="ECO:0007669"/>
    <property type="project" value="UniProtKB-KW"/>
</dbReference>
<feature type="domain" description="Methylguanine DNA methyltransferase ribonuclease-like" evidence="11">
    <location>
        <begin position="19"/>
        <end position="84"/>
    </location>
</feature>
<organism evidence="12 13">
    <name type="scientific">Kytococcus schroeteri</name>
    <dbReference type="NCBI Taxonomy" id="138300"/>
    <lineage>
        <taxon>Bacteria</taxon>
        <taxon>Bacillati</taxon>
        <taxon>Actinomycetota</taxon>
        <taxon>Actinomycetes</taxon>
        <taxon>Micrococcales</taxon>
        <taxon>Kytococcaceae</taxon>
        <taxon>Kytococcus</taxon>
    </lineage>
</organism>
<evidence type="ECO:0000256" key="6">
    <source>
        <dbReference type="ARBA" id="ARBA00022763"/>
    </source>
</evidence>
<comment type="subcellular location">
    <subcellularLocation>
        <location evidence="9">Cytoplasm</location>
    </subcellularLocation>
</comment>
<comment type="catalytic activity">
    <reaction evidence="8 9">
        <text>a 6-O-methyl-2'-deoxyguanosine in DNA + L-cysteinyl-[protein] = S-methyl-L-cysteinyl-[protein] + a 2'-deoxyguanosine in DNA</text>
        <dbReference type="Rhea" id="RHEA:24000"/>
        <dbReference type="Rhea" id="RHEA-COMP:10131"/>
        <dbReference type="Rhea" id="RHEA-COMP:10132"/>
        <dbReference type="Rhea" id="RHEA-COMP:11367"/>
        <dbReference type="Rhea" id="RHEA-COMP:11368"/>
        <dbReference type="ChEBI" id="CHEBI:29950"/>
        <dbReference type="ChEBI" id="CHEBI:82612"/>
        <dbReference type="ChEBI" id="CHEBI:85445"/>
        <dbReference type="ChEBI" id="CHEBI:85448"/>
        <dbReference type="EC" id="2.1.1.63"/>
    </reaction>
</comment>
<evidence type="ECO:0000259" key="10">
    <source>
        <dbReference type="Pfam" id="PF01035"/>
    </source>
</evidence>
<dbReference type="GO" id="GO:0006307">
    <property type="term" value="P:DNA alkylation repair"/>
    <property type="evidence" value="ECO:0007669"/>
    <property type="project" value="UniProtKB-UniRule"/>
</dbReference>
<dbReference type="SUPFAM" id="SSF46767">
    <property type="entry name" value="Methylated DNA-protein cysteine methyltransferase, C-terminal domain"/>
    <property type="match status" value="1"/>
</dbReference>
<evidence type="ECO:0000256" key="5">
    <source>
        <dbReference type="ARBA" id="ARBA00022679"/>
    </source>
</evidence>
<dbReference type="SUPFAM" id="SSF53155">
    <property type="entry name" value="Methylated DNA-protein cysteine methyltransferase domain"/>
    <property type="match status" value="1"/>
</dbReference>
<dbReference type="Gene3D" id="3.30.160.70">
    <property type="entry name" value="Methylated DNA-protein cysteine methyltransferase domain"/>
    <property type="match status" value="1"/>
</dbReference>
<dbReference type="Pfam" id="PF02870">
    <property type="entry name" value="Methyltransf_1N"/>
    <property type="match status" value="1"/>
</dbReference>
<evidence type="ECO:0000313" key="12">
    <source>
        <dbReference type="EMBL" id="PKZ42163.1"/>
    </source>
</evidence>
<dbReference type="GO" id="GO:0005737">
    <property type="term" value="C:cytoplasm"/>
    <property type="evidence" value="ECO:0007669"/>
    <property type="project" value="UniProtKB-SubCell"/>
</dbReference>
<feature type="domain" description="Methylated-DNA-[protein]-cysteine S-methyltransferase DNA binding" evidence="10">
    <location>
        <begin position="89"/>
        <end position="169"/>
    </location>
</feature>
<feature type="active site" description="Nucleophile; methyl group acceptor" evidence="9">
    <location>
        <position position="140"/>
    </location>
</feature>
<evidence type="ECO:0000256" key="3">
    <source>
        <dbReference type="ARBA" id="ARBA00022490"/>
    </source>
</evidence>
<dbReference type="AlphaFoldDB" id="A0A2I1PBZ8"/>
<evidence type="ECO:0000256" key="9">
    <source>
        <dbReference type="HAMAP-Rule" id="MF_00772"/>
    </source>
</evidence>
<comment type="catalytic activity">
    <reaction evidence="1 9">
        <text>a 4-O-methyl-thymidine in DNA + L-cysteinyl-[protein] = a thymidine in DNA + S-methyl-L-cysteinyl-[protein]</text>
        <dbReference type="Rhea" id="RHEA:53428"/>
        <dbReference type="Rhea" id="RHEA-COMP:10131"/>
        <dbReference type="Rhea" id="RHEA-COMP:10132"/>
        <dbReference type="Rhea" id="RHEA-COMP:13555"/>
        <dbReference type="Rhea" id="RHEA-COMP:13556"/>
        <dbReference type="ChEBI" id="CHEBI:29950"/>
        <dbReference type="ChEBI" id="CHEBI:82612"/>
        <dbReference type="ChEBI" id="CHEBI:137386"/>
        <dbReference type="ChEBI" id="CHEBI:137387"/>
        <dbReference type="EC" id="2.1.1.63"/>
    </reaction>
</comment>
<keyword evidence="5 9" id="KW-0808">Transferase</keyword>
<comment type="similarity">
    <text evidence="2 9">Belongs to the MGMT family.</text>
</comment>
<accession>A0A2I1PBZ8</accession>
<comment type="function">
    <text evidence="9">Involved in the cellular defense against the biological effects of O6-methylguanine (O6-MeG) and O4-methylthymine (O4-MeT) in DNA. Repairs the methylated nucleobase in DNA by stoichiometrically transferring the methyl group to a cysteine residue in the enzyme. This is a suicide reaction: the enzyme is irreversibly inactivated.</text>
</comment>
<dbReference type="Pfam" id="PF01035">
    <property type="entry name" value="DNA_binding_1"/>
    <property type="match status" value="1"/>
</dbReference>